<gene>
    <name evidence="2" type="ORF">CWS01_15260</name>
</gene>
<feature type="domain" description="Nucleotidyl transferase" evidence="1">
    <location>
        <begin position="3"/>
        <end position="275"/>
    </location>
</feature>
<accession>A0A2N0YZS1</accession>
<evidence type="ECO:0000259" key="1">
    <source>
        <dbReference type="Pfam" id="PF00483"/>
    </source>
</evidence>
<sequence>MKIIIMAGGKGRRFWPLSNRKVPKQFIKIYSENSMLQETFNRYKSKIPLDKIFVITTKEYKDLVLEQLPELSDNNILLEPEQRDTGPCIALAAMHFLKKNDNEVLVVTPSDQCIKDNDNLIDKLFEAEKLALIENKIITLGVVPTRPETGYGYMQIEALHVNAVANERKVSKFIEKPSLEQAEQLIKNHNTFWNSGIYVWKPSTIEYNMQKYQPELWTSLLSNWDQLDKIYPNIKKISVDYAITEKAEEVFMLPININWDDFGTWNSLERIFEIDENANILLGDVEAHSTEDCTLLSKDTKLVVIGAKDLIIASTKSGVLICHKSKEKFLKSIIKEFE</sequence>
<keyword evidence="3" id="KW-1185">Reference proteome</keyword>
<evidence type="ECO:0000313" key="2">
    <source>
        <dbReference type="EMBL" id="PKG22761.1"/>
    </source>
</evidence>
<evidence type="ECO:0000313" key="3">
    <source>
        <dbReference type="Proteomes" id="UP000233375"/>
    </source>
</evidence>
<dbReference type="Gene3D" id="3.90.550.10">
    <property type="entry name" value="Spore Coat Polysaccharide Biosynthesis Protein SpsA, Chain A"/>
    <property type="match status" value="1"/>
</dbReference>
<organism evidence="2 3">
    <name type="scientific">Niallia nealsonii</name>
    <dbReference type="NCBI Taxonomy" id="115979"/>
    <lineage>
        <taxon>Bacteria</taxon>
        <taxon>Bacillati</taxon>
        <taxon>Bacillota</taxon>
        <taxon>Bacilli</taxon>
        <taxon>Bacillales</taxon>
        <taxon>Bacillaceae</taxon>
        <taxon>Niallia</taxon>
    </lineage>
</organism>
<dbReference type="InterPro" id="IPR029044">
    <property type="entry name" value="Nucleotide-diphossugar_trans"/>
</dbReference>
<dbReference type="PANTHER" id="PTHR46390">
    <property type="entry name" value="MANNOSE-1-PHOSPHATE GUANYLYLTRANSFERASE"/>
    <property type="match status" value="1"/>
</dbReference>
<name>A0A2N0YZS1_9BACI</name>
<dbReference type="EMBL" id="PISE01000034">
    <property type="protein sequence ID" value="PKG22761.1"/>
    <property type="molecule type" value="Genomic_DNA"/>
</dbReference>
<dbReference type="OrthoDB" id="9806359at2"/>
<reference evidence="2 3" key="1">
    <citation type="journal article" date="2003" name="Int. J. Syst. Evol. Microbiol.">
        <title>Bacillus nealsonii sp. nov., isolated from a spacecraft-assembly facility, whose spores are gamma-radiation resistant.</title>
        <authorList>
            <person name="Venkateswaran K."/>
            <person name="Kempf M."/>
            <person name="Chen F."/>
            <person name="Satomi M."/>
            <person name="Nicholson W."/>
            <person name="Kern R."/>
        </authorList>
    </citation>
    <scope>NUCLEOTIDE SEQUENCE [LARGE SCALE GENOMIC DNA]</scope>
    <source>
        <strain evidence="2 3">FO-92</strain>
    </source>
</reference>
<dbReference type="PANTHER" id="PTHR46390:SF1">
    <property type="entry name" value="MANNOSE-1-PHOSPHATE GUANYLYLTRANSFERASE"/>
    <property type="match status" value="1"/>
</dbReference>
<dbReference type="CDD" id="cd02509">
    <property type="entry name" value="GDP-M1P_Guanylyltransferase"/>
    <property type="match status" value="1"/>
</dbReference>
<keyword evidence="2" id="KW-0808">Transferase</keyword>
<proteinExistence type="predicted"/>
<dbReference type="Pfam" id="PF00483">
    <property type="entry name" value="NTP_transferase"/>
    <property type="match status" value="1"/>
</dbReference>
<dbReference type="RefSeq" id="WP_101178058.1">
    <property type="nucleotide sequence ID" value="NZ_PISE01000034.1"/>
</dbReference>
<dbReference type="Proteomes" id="UP000233375">
    <property type="component" value="Unassembled WGS sequence"/>
</dbReference>
<dbReference type="GO" id="GO:0004475">
    <property type="term" value="F:mannose-1-phosphate guanylyltransferase (GTP) activity"/>
    <property type="evidence" value="ECO:0007669"/>
    <property type="project" value="InterPro"/>
</dbReference>
<dbReference type="InterPro" id="IPR051161">
    <property type="entry name" value="Mannose-6P_isomerase_type2"/>
</dbReference>
<dbReference type="SUPFAM" id="SSF159283">
    <property type="entry name" value="Guanosine diphospho-D-mannose pyrophosphorylase/mannose-6-phosphate isomerase linker domain"/>
    <property type="match status" value="1"/>
</dbReference>
<dbReference type="SUPFAM" id="SSF53448">
    <property type="entry name" value="Nucleotide-diphospho-sugar transferases"/>
    <property type="match status" value="1"/>
</dbReference>
<keyword evidence="2" id="KW-0548">Nucleotidyltransferase</keyword>
<dbReference type="GO" id="GO:0009298">
    <property type="term" value="P:GDP-mannose biosynthetic process"/>
    <property type="evidence" value="ECO:0007669"/>
    <property type="project" value="TreeGrafter"/>
</dbReference>
<dbReference type="InterPro" id="IPR005835">
    <property type="entry name" value="NTP_transferase_dom"/>
</dbReference>
<protein>
    <submittedName>
        <fullName evidence="2">Mannose-1-phosphate guanylyltransferase</fullName>
    </submittedName>
</protein>
<comment type="caution">
    <text evidence="2">The sequence shown here is derived from an EMBL/GenBank/DDBJ whole genome shotgun (WGS) entry which is preliminary data.</text>
</comment>
<dbReference type="AlphaFoldDB" id="A0A2N0YZS1"/>
<dbReference type="InterPro" id="IPR049577">
    <property type="entry name" value="GMPP_N"/>
</dbReference>